<reference evidence="2 3" key="1">
    <citation type="journal article" date="2011" name="Stand. Genomic Sci.">
        <title>Complete genome sequence of Odoribacter splanchnicus type strain (1651/6).</title>
        <authorList>
            <consortium name="US DOE Joint Genome Institute (JGI-PGF)"/>
            <person name="Goker M."/>
            <person name="Gronow S."/>
            <person name="Zeytun A."/>
            <person name="Nolan M."/>
            <person name="Lucas S."/>
            <person name="Lapidus A."/>
            <person name="Hammon N."/>
            <person name="Deshpande S."/>
            <person name="Cheng J.F."/>
            <person name="Pitluck S."/>
            <person name="Liolios K."/>
            <person name="Pagani I."/>
            <person name="Ivanova N."/>
            <person name="Mavromatis K."/>
            <person name="Ovchinikova G."/>
            <person name="Pati A."/>
            <person name="Tapia R."/>
            <person name="Han C."/>
            <person name="Goodwin L."/>
            <person name="Chen A."/>
            <person name="Palaniappan K."/>
            <person name="Land M."/>
            <person name="Hauser L."/>
            <person name="Jeffries C.D."/>
            <person name="Brambilla E.M."/>
            <person name="Rohde M."/>
            <person name="Detter J.C."/>
            <person name="Woyke T."/>
            <person name="Bristow J."/>
            <person name="Markowitz V."/>
            <person name="Hugenholtz P."/>
            <person name="Eisen J.A."/>
            <person name="Kyrpides N.C."/>
            <person name="Klenk H.P."/>
        </authorList>
    </citation>
    <scope>NUCLEOTIDE SEQUENCE [LARGE SCALE GENOMIC DNA]</scope>
    <source>
        <strain evidence="3">ATCC 29572 / DSM 20712 / JCM 15291 / NCTC 10825 / 1651/6</strain>
    </source>
</reference>
<dbReference type="HOGENOM" id="CLU_044348_1_1_10"/>
<keyword evidence="3" id="KW-1185">Reference proteome</keyword>
<dbReference type="eggNOG" id="COG3677">
    <property type="taxonomic scope" value="Bacteria"/>
</dbReference>
<dbReference type="NCBIfam" id="NF033547">
    <property type="entry name" value="transpos_IS1595"/>
    <property type="match status" value="1"/>
</dbReference>
<evidence type="ECO:0000259" key="1">
    <source>
        <dbReference type="SMART" id="SM01126"/>
    </source>
</evidence>
<dbReference type="STRING" id="709991.Odosp_0638"/>
<dbReference type="PaxDb" id="709991-Odosp_0638"/>
<dbReference type="AlphaFoldDB" id="F9Z784"/>
<proteinExistence type="predicted"/>
<dbReference type="Pfam" id="PF12760">
    <property type="entry name" value="Zn_ribbon_IS1595"/>
    <property type="match status" value="1"/>
</dbReference>
<name>F9Z784_ODOSD</name>
<evidence type="ECO:0000313" key="3">
    <source>
        <dbReference type="Proteomes" id="UP000006657"/>
    </source>
</evidence>
<organism evidence="2 3">
    <name type="scientific">Odoribacter splanchnicus (strain ATCC 29572 / DSM 20712 / CIP 104287 / JCM 15291 / NCTC 10825 / 1651/6)</name>
    <name type="common">Bacteroides splanchnicus</name>
    <dbReference type="NCBI Taxonomy" id="709991"/>
    <lineage>
        <taxon>Bacteria</taxon>
        <taxon>Pseudomonadati</taxon>
        <taxon>Bacteroidota</taxon>
        <taxon>Bacteroidia</taxon>
        <taxon>Bacteroidales</taxon>
        <taxon>Odoribacteraceae</taxon>
        <taxon>Odoribacter</taxon>
    </lineage>
</organism>
<gene>
    <name evidence="2" type="ordered locus">Odosp_0638</name>
</gene>
<feature type="domain" description="ISXO2-like transposase" evidence="1">
    <location>
        <begin position="153"/>
        <end position="312"/>
    </location>
</feature>
<dbReference type="InterPro" id="IPR024445">
    <property type="entry name" value="Tnp_ISXO2-like"/>
</dbReference>
<evidence type="ECO:0000313" key="2">
    <source>
        <dbReference type="EMBL" id="ADY31721.1"/>
    </source>
</evidence>
<accession>F9Z784</accession>
<protein>
    <recommendedName>
        <fullName evidence="1">ISXO2-like transposase domain-containing protein</fullName>
    </recommendedName>
</protein>
<dbReference type="KEGG" id="osp:Odosp_0638"/>
<dbReference type="InterPro" id="IPR024442">
    <property type="entry name" value="Transposase_Zn_ribbon"/>
</dbReference>
<dbReference type="EMBL" id="CP002544">
    <property type="protein sequence ID" value="ADY31721.1"/>
    <property type="molecule type" value="Genomic_DNA"/>
</dbReference>
<sequence length="346" mass="40833">MINIYTKIFAYFAEIQYIHNVVLIRNIIMNILNFMQRFPDEASCIAYLKEQREQSGIVCKHCGCTEHRWDANKLVFECKHCHHRQSLRSGTVMEHSKLPFRYWIAAMFLLTSTKKSFSTEEIRRQLGHKRYQPIWEMVCKLRDVMGKRDERYRLTGSVELDEGFFTVELQEEEKDKPLKRGRGSQRKARILVMVESSYSTKTPKRGRPNKAVGHLKMQVISDLGSKTITKVVKEQLEPSVELTTDDSTSYIKFDKLVKSHKAVTSGKEAVKVFLPWVHIAISNAKRLLLDVHHKLKNEYLQYYLNEFCYKFNRRYLDEKLFDRLAFTAINYNTDFRSKIYRRTSCG</sequence>
<dbReference type="Proteomes" id="UP000006657">
    <property type="component" value="Chromosome"/>
</dbReference>
<dbReference type="Pfam" id="PF12762">
    <property type="entry name" value="DDE_Tnp_IS1595"/>
    <property type="match status" value="1"/>
</dbReference>
<dbReference type="SMART" id="SM01126">
    <property type="entry name" value="DDE_Tnp_IS1595"/>
    <property type="match status" value="1"/>
</dbReference>